<evidence type="ECO:0000259" key="2">
    <source>
        <dbReference type="Pfam" id="PF01895"/>
    </source>
</evidence>
<dbReference type="Pfam" id="PF01895">
    <property type="entry name" value="PhoU"/>
    <property type="match status" value="1"/>
</dbReference>
<protein>
    <recommendedName>
        <fullName evidence="2">PhoU domain-containing protein</fullName>
    </recommendedName>
</protein>
<feature type="domain" description="PhoU" evidence="2">
    <location>
        <begin position="1"/>
        <end position="55"/>
    </location>
</feature>
<dbReference type="AlphaFoldDB" id="A0A2N7Q7P0"/>
<sequence>VIEYDDIVDRFQRDNIEQIKDCMKGNAELIEIGIDYIIVVQNLERVGDLATNIAEGVIFTVEGKIPKLESEKIKELKEIVLKELPVFDLLKKHAHLVLECVERLSLALEAYNTKNFTRLEEIAKHIIEIEKEADQMKRNIRGHLPKGIILPVERFELFLYLKEQDAIADVAEEILNWLSFKYLEIPKSLFKEIETLLNKSIESLIYLEALIDYSADFLITKNENSRNQAKEIVRTIRYSQYLAEEFGNKVKKEIFSKIEDPLTLFYILKLVDLILSIPHHAENTADLMRAMIAK</sequence>
<dbReference type="InterPro" id="IPR002727">
    <property type="entry name" value="DUF47"/>
</dbReference>
<name>A0A2N7Q7P0_9BACT</name>
<dbReference type="EMBL" id="PNJD01000422">
    <property type="protein sequence ID" value="PMP94132.1"/>
    <property type="molecule type" value="Genomic_DNA"/>
</dbReference>
<comment type="similarity">
    <text evidence="1">Belongs to the UPF0111 family.</text>
</comment>
<evidence type="ECO:0000313" key="4">
    <source>
        <dbReference type="Proteomes" id="UP000235619"/>
    </source>
</evidence>
<organism evidence="3 4">
    <name type="scientific">Thermodesulfobacterium geofontis</name>
    <dbReference type="NCBI Taxonomy" id="1295609"/>
    <lineage>
        <taxon>Bacteria</taxon>
        <taxon>Pseudomonadati</taxon>
        <taxon>Thermodesulfobacteriota</taxon>
        <taxon>Thermodesulfobacteria</taxon>
        <taxon>Thermodesulfobacteriales</taxon>
        <taxon>Thermodesulfobacteriaceae</taxon>
        <taxon>Thermodesulfobacterium</taxon>
    </lineage>
</organism>
<evidence type="ECO:0000313" key="3">
    <source>
        <dbReference type="EMBL" id="PMP94132.1"/>
    </source>
</evidence>
<dbReference type="SUPFAM" id="SSF109755">
    <property type="entry name" value="PhoU-like"/>
    <property type="match status" value="2"/>
</dbReference>
<dbReference type="InterPro" id="IPR018445">
    <property type="entry name" value="Put_Phosphate_transp_reg"/>
</dbReference>
<proteinExistence type="inferred from homology"/>
<dbReference type="PANTHER" id="PTHR36536:SF3">
    <property type="entry name" value="UPF0111 PROTEIN HI_1603"/>
    <property type="match status" value="1"/>
</dbReference>
<dbReference type="InterPro" id="IPR026022">
    <property type="entry name" value="PhoU_dom"/>
</dbReference>
<evidence type="ECO:0000256" key="1">
    <source>
        <dbReference type="ARBA" id="ARBA00008591"/>
    </source>
</evidence>
<accession>A0A2N7Q7P0</accession>
<dbReference type="Pfam" id="PF01865">
    <property type="entry name" value="PhoU_div"/>
    <property type="match status" value="1"/>
</dbReference>
<dbReference type="Proteomes" id="UP000235619">
    <property type="component" value="Unassembled WGS sequence"/>
</dbReference>
<dbReference type="PANTHER" id="PTHR36536">
    <property type="entry name" value="UPF0111 PROTEIN HI_1603"/>
    <property type="match status" value="1"/>
</dbReference>
<reference evidence="3 4" key="1">
    <citation type="submission" date="2018-01" db="EMBL/GenBank/DDBJ databases">
        <title>Metagenomic assembled genomes from two thermal pools in the Uzon Caldera, Kamchatka, Russia.</title>
        <authorList>
            <person name="Wilkins L."/>
            <person name="Ettinger C."/>
        </authorList>
    </citation>
    <scope>NUCLEOTIDE SEQUENCE [LARGE SCALE GENOMIC DNA]</scope>
    <source>
        <strain evidence="3">ARK-04</strain>
    </source>
</reference>
<dbReference type="Gene3D" id="1.20.58.220">
    <property type="entry name" value="Phosphate transport system protein phou homolog 2, domain 2"/>
    <property type="match status" value="2"/>
</dbReference>
<feature type="non-terminal residue" evidence="3">
    <location>
        <position position="1"/>
    </location>
</feature>
<gene>
    <name evidence="3" type="ORF">C0169_06915</name>
</gene>
<dbReference type="InterPro" id="IPR038078">
    <property type="entry name" value="PhoU-like_sf"/>
</dbReference>
<comment type="caution">
    <text evidence="3">The sequence shown here is derived from an EMBL/GenBank/DDBJ whole genome shotgun (WGS) entry which is preliminary data.</text>
</comment>